<evidence type="ECO:0000259" key="1">
    <source>
        <dbReference type="PROSITE" id="PS50112"/>
    </source>
</evidence>
<accession>A0A6V8SI38</accession>
<dbReference type="AlphaFoldDB" id="A0A6V8SI38"/>
<dbReference type="CDD" id="cd00130">
    <property type="entry name" value="PAS"/>
    <property type="match status" value="1"/>
</dbReference>
<dbReference type="Pfam" id="PF08447">
    <property type="entry name" value="PAS_3"/>
    <property type="match status" value="1"/>
</dbReference>
<proteinExistence type="predicted"/>
<dbReference type="Pfam" id="PF13426">
    <property type="entry name" value="PAS_9"/>
    <property type="match status" value="1"/>
</dbReference>
<dbReference type="InterPro" id="IPR035965">
    <property type="entry name" value="PAS-like_dom_sf"/>
</dbReference>
<feature type="domain" description="PAS" evidence="1">
    <location>
        <begin position="22"/>
        <end position="61"/>
    </location>
</feature>
<dbReference type="InterPro" id="IPR000014">
    <property type="entry name" value="PAS"/>
</dbReference>
<feature type="domain" description="PAS" evidence="1">
    <location>
        <begin position="123"/>
        <end position="180"/>
    </location>
</feature>
<dbReference type="EMBL" id="BLZR01000001">
    <property type="protein sequence ID" value="GFP76894.1"/>
    <property type="molecule type" value="Genomic_DNA"/>
</dbReference>
<protein>
    <recommendedName>
        <fullName evidence="1">PAS domain-containing protein</fullName>
    </recommendedName>
</protein>
<gene>
    <name evidence="2" type="ORF">bsdtw1_03004</name>
</gene>
<sequence length="242" mass="28406">MKNFMGDDFSDINLNMVKREFYFVADQMSRIIYIEDGIESLLEQNAEELIGKNLSDIIGEQKVLIQFKEVADKENTITIPVLTKNKVITHISILYRSHYVEGIHKGYYGSIINVTKEKDLEYRHRLLTKILDNSKDIIYYFRVEPKGFEYISKSIEKVLGYSPEDYYNDPELVFKTAHPDYLKELIDKAEGNADYSKPIITRWRDKNEVFHYIEDYSIPEYNMFGELIGVFGVCRDVTGKFK</sequence>
<evidence type="ECO:0000313" key="3">
    <source>
        <dbReference type="Proteomes" id="UP000580568"/>
    </source>
</evidence>
<dbReference type="RefSeq" id="WP_183278296.1">
    <property type="nucleotide sequence ID" value="NZ_BLZR01000001.1"/>
</dbReference>
<organism evidence="2 3">
    <name type="scientific">Clostridium fungisolvens</name>
    <dbReference type="NCBI Taxonomy" id="1604897"/>
    <lineage>
        <taxon>Bacteria</taxon>
        <taxon>Bacillati</taxon>
        <taxon>Bacillota</taxon>
        <taxon>Clostridia</taxon>
        <taxon>Eubacteriales</taxon>
        <taxon>Clostridiaceae</taxon>
        <taxon>Clostridium</taxon>
    </lineage>
</organism>
<dbReference type="Proteomes" id="UP000580568">
    <property type="component" value="Unassembled WGS sequence"/>
</dbReference>
<reference evidence="2 3" key="1">
    <citation type="submission" date="2020-07" db="EMBL/GenBank/DDBJ databases">
        <title>A new beta-1,3-glucan-decomposing anaerobic bacterium isolated from anoxic soil subjected to biological soil disinfestation.</title>
        <authorList>
            <person name="Ueki A."/>
            <person name="Tonouchi A."/>
        </authorList>
    </citation>
    <scope>NUCLEOTIDE SEQUENCE [LARGE SCALE GENOMIC DNA]</scope>
    <source>
        <strain evidence="2 3">TW1</strain>
    </source>
</reference>
<keyword evidence="3" id="KW-1185">Reference proteome</keyword>
<evidence type="ECO:0000313" key="2">
    <source>
        <dbReference type="EMBL" id="GFP76894.1"/>
    </source>
</evidence>
<comment type="caution">
    <text evidence="2">The sequence shown here is derived from an EMBL/GenBank/DDBJ whole genome shotgun (WGS) entry which is preliminary data.</text>
</comment>
<dbReference type="PROSITE" id="PS50112">
    <property type="entry name" value="PAS"/>
    <property type="match status" value="2"/>
</dbReference>
<dbReference type="SUPFAM" id="SSF55785">
    <property type="entry name" value="PYP-like sensor domain (PAS domain)"/>
    <property type="match status" value="2"/>
</dbReference>
<dbReference type="Gene3D" id="3.30.450.20">
    <property type="entry name" value="PAS domain"/>
    <property type="match status" value="2"/>
</dbReference>
<name>A0A6V8SI38_9CLOT</name>
<dbReference type="InterPro" id="IPR013655">
    <property type="entry name" value="PAS_fold_3"/>
</dbReference>